<organism evidence="1 2">
    <name type="scientific">Grifola frondosa</name>
    <name type="common">Maitake</name>
    <name type="synonym">Polyporus frondosus</name>
    <dbReference type="NCBI Taxonomy" id="5627"/>
    <lineage>
        <taxon>Eukaryota</taxon>
        <taxon>Fungi</taxon>
        <taxon>Dikarya</taxon>
        <taxon>Basidiomycota</taxon>
        <taxon>Agaricomycotina</taxon>
        <taxon>Agaricomycetes</taxon>
        <taxon>Polyporales</taxon>
        <taxon>Grifolaceae</taxon>
        <taxon>Grifola</taxon>
    </lineage>
</organism>
<name>A0A1C7LWD4_GRIFR</name>
<reference evidence="1 2" key="1">
    <citation type="submission" date="2016-03" db="EMBL/GenBank/DDBJ databases">
        <title>Whole genome sequencing of Grifola frondosa 9006-11.</title>
        <authorList>
            <person name="Min B."/>
            <person name="Park H."/>
            <person name="Kim J.-G."/>
            <person name="Cho H."/>
            <person name="Oh Y.-L."/>
            <person name="Kong W.-S."/>
            <person name="Choi I.-G."/>
        </authorList>
    </citation>
    <scope>NUCLEOTIDE SEQUENCE [LARGE SCALE GENOMIC DNA]</scope>
    <source>
        <strain evidence="1 2">9006-11</strain>
    </source>
</reference>
<dbReference type="OrthoDB" id="3267069at2759"/>
<comment type="caution">
    <text evidence="1">The sequence shown here is derived from an EMBL/GenBank/DDBJ whole genome shotgun (WGS) entry which is preliminary data.</text>
</comment>
<dbReference type="EMBL" id="LUGG01000019">
    <property type="protein sequence ID" value="OBZ69053.1"/>
    <property type="molecule type" value="Genomic_DNA"/>
</dbReference>
<evidence type="ECO:0000313" key="2">
    <source>
        <dbReference type="Proteomes" id="UP000092993"/>
    </source>
</evidence>
<evidence type="ECO:0000313" key="1">
    <source>
        <dbReference type="EMBL" id="OBZ69053.1"/>
    </source>
</evidence>
<accession>A0A1C7LWD4</accession>
<protein>
    <submittedName>
        <fullName evidence="1">Uncharacterized protein</fullName>
    </submittedName>
</protein>
<dbReference type="OMA" id="TWHMVET"/>
<dbReference type="Proteomes" id="UP000092993">
    <property type="component" value="Unassembled WGS sequence"/>
</dbReference>
<dbReference type="AlphaFoldDB" id="A0A1C7LWD4"/>
<gene>
    <name evidence="1" type="ORF">A0H81_11396</name>
</gene>
<keyword evidence="2" id="KW-1185">Reference proteome</keyword>
<sequence length="318" mass="35539">MVQYELDDLLTVLKNPELVGLLDRFAEACTASRQRGDLQLSRFNSYDLVRQTFVIKAISPTYHVLIWRDTGEQVVLACQGLVASVYFPPVTAQTRVNPRAAHRSTQSVTIVGPGSTSFTSSLSAIKQIYRYFEQNFGMGEMRALQTDHVGDVAAIVGSTRYVTPTSYKIWPDVGIPDSIDPDGILKRIVGEGKYAFTEDNVVSYRVVDERSLEVSDAQPSVFRQGHVVDIGVSFRAMKGRKQYSFIIQLESILLGEREGAKLLAELVSDANRHPASMVVEPVLLRKHHIEHTKEDLAETQKRLHTLTLSDSQMSEIVE</sequence>
<proteinExistence type="predicted"/>